<dbReference type="Proteomes" id="UP000277928">
    <property type="component" value="Unassembled WGS sequence"/>
</dbReference>
<proteinExistence type="predicted"/>
<dbReference type="STRING" id="42156.A0A3P6UCN7"/>
<accession>A0A3P6UCN7</accession>
<protein>
    <recommendedName>
        <fullName evidence="2">BCL-11A-like CCHC zinc finger domain-containing protein</fullName>
    </recommendedName>
</protein>
<evidence type="ECO:0000259" key="2">
    <source>
        <dbReference type="Pfam" id="PF25491"/>
    </source>
</evidence>
<evidence type="ECO:0000256" key="1">
    <source>
        <dbReference type="SAM" id="MobiDB-lite"/>
    </source>
</evidence>
<organism evidence="3 4">
    <name type="scientific">Litomosoides sigmodontis</name>
    <name type="common">Filarial nematode worm</name>
    <dbReference type="NCBI Taxonomy" id="42156"/>
    <lineage>
        <taxon>Eukaryota</taxon>
        <taxon>Metazoa</taxon>
        <taxon>Ecdysozoa</taxon>
        <taxon>Nematoda</taxon>
        <taxon>Chromadorea</taxon>
        <taxon>Rhabditida</taxon>
        <taxon>Spirurina</taxon>
        <taxon>Spiruromorpha</taxon>
        <taxon>Filarioidea</taxon>
        <taxon>Onchocercidae</taxon>
        <taxon>Litomosoides</taxon>
    </lineage>
</organism>
<feature type="region of interest" description="Disordered" evidence="1">
    <location>
        <begin position="320"/>
        <end position="340"/>
    </location>
</feature>
<dbReference type="AlphaFoldDB" id="A0A3P6UCN7"/>
<dbReference type="OrthoDB" id="10046198at2759"/>
<feature type="domain" description="BCL-11A-like CCHC zinc finger" evidence="2">
    <location>
        <begin position="215"/>
        <end position="241"/>
    </location>
</feature>
<evidence type="ECO:0000313" key="4">
    <source>
        <dbReference type="Proteomes" id="UP000277928"/>
    </source>
</evidence>
<keyword evidence="4" id="KW-1185">Reference proteome</keyword>
<reference evidence="3 4" key="1">
    <citation type="submission" date="2018-08" db="EMBL/GenBank/DDBJ databases">
        <authorList>
            <person name="Laetsch R D."/>
            <person name="Stevens L."/>
            <person name="Kumar S."/>
            <person name="Blaxter L. M."/>
        </authorList>
    </citation>
    <scope>NUCLEOTIDE SEQUENCE [LARGE SCALE GENOMIC DNA]</scope>
</reference>
<dbReference type="EMBL" id="UYRX01001388">
    <property type="protein sequence ID" value="VDK89460.1"/>
    <property type="molecule type" value="Genomic_DNA"/>
</dbReference>
<gene>
    <name evidence="3" type="ORF">NLS_LOCUS9141</name>
</gene>
<dbReference type="OMA" id="IDVDHEM"/>
<dbReference type="Pfam" id="PF25491">
    <property type="entry name" value="CCHC_BCL-11A"/>
    <property type="match status" value="1"/>
</dbReference>
<sequence>MSSALRNYSKILKKNDDLTAAVDTTSTGAVINASTKADPLDMPIVNEPKKRGRKPALSRSMLIPAAIKEDTVNGDDHDDGTVKVGRTTERGGKTVTTSASSKCNDQQQTSTVSTTTATAAIVSSTNITDESELLLPKVYGDITQSTPSIAAMNKSDGSIPLVSTDSGVDSCIDVDHEMKDGATLRDDEEASPSENCSDDIISVPQPRSSIHYDRIICGNCNAEFSLSTFVEFVEHKISRCDSKRTPLDEFLTNISPAHPSSETLRPGRRRLLVTCRHDSADLSDTCSRCIPSSCGNDPNASFMSSTSDGQQKRNDRIDATTDTDSLGIHLSNELPLSSHN</sequence>
<dbReference type="InterPro" id="IPR057448">
    <property type="entry name" value="BCL-11A_Znf_CCHC"/>
</dbReference>
<evidence type="ECO:0000313" key="3">
    <source>
        <dbReference type="EMBL" id="VDK89460.1"/>
    </source>
</evidence>
<name>A0A3P6UCN7_LITSI</name>